<dbReference type="InterPro" id="IPR032508">
    <property type="entry name" value="FecR_C"/>
</dbReference>
<comment type="caution">
    <text evidence="4">The sequence shown here is derived from an EMBL/GenBank/DDBJ whole genome shotgun (WGS) entry which is preliminary data.</text>
</comment>
<dbReference type="PANTHER" id="PTHR30273">
    <property type="entry name" value="PERIPLASMIC SIGNAL SENSOR AND SIGMA FACTOR ACTIVATOR FECR-RELATED"/>
    <property type="match status" value="1"/>
</dbReference>
<feature type="transmembrane region" description="Helical" evidence="1">
    <location>
        <begin position="98"/>
        <end position="119"/>
    </location>
</feature>
<evidence type="ECO:0000313" key="4">
    <source>
        <dbReference type="EMBL" id="RZS71952.1"/>
    </source>
</evidence>
<feature type="domain" description="FecR protein" evidence="2">
    <location>
        <begin position="191"/>
        <end position="286"/>
    </location>
</feature>
<dbReference type="Proteomes" id="UP000293874">
    <property type="component" value="Unassembled WGS sequence"/>
</dbReference>
<dbReference type="RefSeq" id="WP_130542418.1">
    <property type="nucleotide sequence ID" value="NZ_SGXA01000002.1"/>
</dbReference>
<organism evidence="4 5">
    <name type="scientific">Pseudobacter ginsenosidimutans</name>
    <dbReference type="NCBI Taxonomy" id="661488"/>
    <lineage>
        <taxon>Bacteria</taxon>
        <taxon>Pseudomonadati</taxon>
        <taxon>Bacteroidota</taxon>
        <taxon>Chitinophagia</taxon>
        <taxon>Chitinophagales</taxon>
        <taxon>Chitinophagaceae</taxon>
        <taxon>Pseudobacter</taxon>
    </lineage>
</organism>
<dbReference type="AlphaFoldDB" id="A0A4Q7MSZ4"/>
<feature type="domain" description="Protein FecR C-terminal" evidence="3">
    <location>
        <begin position="329"/>
        <end position="395"/>
    </location>
</feature>
<evidence type="ECO:0000313" key="5">
    <source>
        <dbReference type="Proteomes" id="UP000293874"/>
    </source>
</evidence>
<evidence type="ECO:0000259" key="3">
    <source>
        <dbReference type="Pfam" id="PF16344"/>
    </source>
</evidence>
<dbReference type="PANTHER" id="PTHR30273:SF2">
    <property type="entry name" value="PROTEIN FECR"/>
    <property type="match status" value="1"/>
</dbReference>
<sequence>MGSQKNQEIALLWKFLDGTITEEESYALSAYMQSGAAEKDPEFENVLQQVYLQSSNAAPMSKEAAKRVLQRLLRSIQQQLSEKYPAPVHRVHLLNIAWFRYAAAAVLVLSVSLLAWLLISKDHKKENTLPVVAAENIPSGSDKAVLLLADGKTILLDSNTKQILHSGDLSVNNQKGKLEYDGVSSKVEWHTLTTPRGGQYNLKLPDGTEVWLNAASSITFPNSFATGERKVKISGEAYFEVAQKKDQPFKVDIDGKAAVEVLGTHFNINAYTDEPYIATTLTEGAIKMIDRQQTAVLSPGQQARISTKGMNVLKDADTDLVLAWKNGLFRFENSPINDVLRQFARWYDVEVVIEQNDPDILFTGEVNRNLTLLQAMIVLEKMGVHFTLEERRLTIKP</sequence>
<accession>A0A4Q7MSZ4</accession>
<proteinExistence type="predicted"/>
<reference evidence="4 5" key="1">
    <citation type="submission" date="2019-02" db="EMBL/GenBank/DDBJ databases">
        <title>Genomic Encyclopedia of Type Strains, Phase IV (KMG-IV): sequencing the most valuable type-strain genomes for metagenomic binning, comparative biology and taxonomic classification.</title>
        <authorList>
            <person name="Goeker M."/>
        </authorList>
    </citation>
    <scope>NUCLEOTIDE SEQUENCE [LARGE SCALE GENOMIC DNA]</scope>
    <source>
        <strain evidence="4 5">DSM 18116</strain>
    </source>
</reference>
<dbReference type="Pfam" id="PF16344">
    <property type="entry name" value="FecR_C"/>
    <property type="match status" value="1"/>
</dbReference>
<dbReference type="Pfam" id="PF04773">
    <property type="entry name" value="FecR"/>
    <property type="match status" value="1"/>
</dbReference>
<dbReference type="GO" id="GO:0016989">
    <property type="term" value="F:sigma factor antagonist activity"/>
    <property type="evidence" value="ECO:0007669"/>
    <property type="project" value="TreeGrafter"/>
</dbReference>
<gene>
    <name evidence="4" type="ORF">EV199_3865</name>
</gene>
<evidence type="ECO:0000259" key="2">
    <source>
        <dbReference type="Pfam" id="PF04773"/>
    </source>
</evidence>
<protein>
    <submittedName>
        <fullName evidence="4">FecR family protein</fullName>
    </submittedName>
</protein>
<dbReference type="InterPro" id="IPR012373">
    <property type="entry name" value="Ferrdict_sens_TM"/>
</dbReference>
<dbReference type="EMBL" id="SGXA01000002">
    <property type="protein sequence ID" value="RZS71952.1"/>
    <property type="molecule type" value="Genomic_DNA"/>
</dbReference>
<keyword evidence="5" id="KW-1185">Reference proteome</keyword>
<name>A0A4Q7MSZ4_9BACT</name>
<dbReference type="InterPro" id="IPR006860">
    <property type="entry name" value="FecR"/>
</dbReference>
<evidence type="ECO:0000256" key="1">
    <source>
        <dbReference type="SAM" id="Phobius"/>
    </source>
</evidence>
<keyword evidence="1" id="KW-0472">Membrane</keyword>
<keyword evidence="1" id="KW-0812">Transmembrane</keyword>
<dbReference type="Gene3D" id="3.55.50.30">
    <property type="match status" value="1"/>
</dbReference>
<keyword evidence="1" id="KW-1133">Transmembrane helix</keyword>
<dbReference type="Gene3D" id="2.60.120.1440">
    <property type="match status" value="1"/>
</dbReference>